<dbReference type="GO" id="GO:0047617">
    <property type="term" value="F:fatty acyl-CoA hydrolase activity"/>
    <property type="evidence" value="ECO:0007669"/>
    <property type="project" value="TreeGrafter"/>
</dbReference>
<feature type="signal peptide" evidence="1">
    <location>
        <begin position="1"/>
        <end position="20"/>
    </location>
</feature>
<feature type="chain" id="PRO_5010225750" description="BAAT/Acyl-CoA thioester hydrolase C-terminal domain-containing protein" evidence="1">
    <location>
        <begin position="21"/>
        <end position="276"/>
    </location>
</feature>
<name>A0A1S1MXH6_9GAMM</name>
<dbReference type="InterPro" id="IPR029058">
    <property type="entry name" value="AB_hydrolase_fold"/>
</dbReference>
<evidence type="ECO:0000313" key="3">
    <source>
        <dbReference type="EMBL" id="OHU91619.1"/>
    </source>
</evidence>
<dbReference type="OrthoDB" id="8922993at2"/>
<dbReference type="AlphaFoldDB" id="A0A1S1MXH6"/>
<evidence type="ECO:0000313" key="4">
    <source>
        <dbReference type="Proteomes" id="UP000179786"/>
    </source>
</evidence>
<dbReference type="PANTHER" id="PTHR10824">
    <property type="entry name" value="ACYL-COENZYME A THIOESTERASE-RELATED"/>
    <property type="match status" value="1"/>
</dbReference>
<dbReference type="Proteomes" id="UP000179786">
    <property type="component" value="Unassembled WGS sequence"/>
</dbReference>
<accession>A0A1S1MXH6</accession>
<dbReference type="PANTHER" id="PTHR10824:SF4">
    <property type="entry name" value="ACYL-COENZYME A THIOESTERASE 1-LIKE"/>
    <property type="match status" value="1"/>
</dbReference>
<dbReference type="RefSeq" id="WP_070985533.1">
    <property type="nucleotide sequence ID" value="NZ_MKJU01000025.1"/>
</dbReference>
<gene>
    <name evidence="3" type="ORF">BET10_12505</name>
</gene>
<dbReference type="Gene3D" id="3.40.50.1820">
    <property type="entry name" value="alpha/beta hydrolase"/>
    <property type="match status" value="1"/>
</dbReference>
<dbReference type="GO" id="GO:0006637">
    <property type="term" value="P:acyl-CoA metabolic process"/>
    <property type="evidence" value="ECO:0007669"/>
    <property type="project" value="TreeGrafter"/>
</dbReference>
<dbReference type="SUPFAM" id="SSF53474">
    <property type="entry name" value="alpha/beta-Hydrolases"/>
    <property type="match status" value="1"/>
</dbReference>
<dbReference type="EMBL" id="MKJU01000025">
    <property type="protein sequence ID" value="OHU91619.1"/>
    <property type="molecule type" value="Genomic_DNA"/>
</dbReference>
<dbReference type="GO" id="GO:0006631">
    <property type="term" value="P:fatty acid metabolic process"/>
    <property type="evidence" value="ECO:0007669"/>
    <property type="project" value="TreeGrafter"/>
</dbReference>
<sequence>MRKIFTILLLTPFLFVKAFAKSADYAIEKVQYKNLVAELYLPEAQNKLPAVIAFGGSEGGLSAGRANGEMIAPHGVAVLGLAFFDSPGIAKTLDQIPIEYFIHAIDYLASHSKIDANRIGVVSGSRGSEAAFLMATLDKRIKSIVVTTPSKVAWNGLTQAKSAWTYQGKDIPALALVLDNKANLLERFSVSLQNKQNVAQSQFKFEQINGPLLMISAQKDQVWPSYQMAKDIEQYLNSKEFAYPVVHDTYATGHGFSQQTAPKIKQSIVQHIVTTL</sequence>
<reference evidence="3 4" key="1">
    <citation type="submission" date="2016-09" db="EMBL/GenBank/DDBJ databases">
        <title>Pseudoalteromonas amylolytica sp. nov., isolated from the surface seawater.</title>
        <authorList>
            <person name="Wu Y.-H."/>
            <person name="Cheng H."/>
            <person name="Jin X.-B."/>
            <person name="Wang C.-S."/>
            <person name="Xu X.-W."/>
        </authorList>
    </citation>
    <scope>NUCLEOTIDE SEQUENCE [LARGE SCALE GENOMIC DNA]</scope>
    <source>
        <strain evidence="3 4">JW1</strain>
    </source>
</reference>
<evidence type="ECO:0000259" key="2">
    <source>
        <dbReference type="Pfam" id="PF08840"/>
    </source>
</evidence>
<keyword evidence="4" id="KW-1185">Reference proteome</keyword>
<feature type="domain" description="BAAT/Acyl-CoA thioester hydrolase C-terminal" evidence="2">
    <location>
        <begin position="96"/>
        <end position="255"/>
    </location>
</feature>
<dbReference type="STRING" id="1859457.BET10_12505"/>
<comment type="caution">
    <text evidence="3">The sequence shown here is derived from an EMBL/GenBank/DDBJ whole genome shotgun (WGS) entry which is preliminary data.</text>
</comment>
<proteinExistence type="predicted"/>
<evidence type="ECO:0000256" key="1">
    <source>
        <dbReference type="SAM" id="SignalP"/>
    </source>
</evidence>
<dbReference type="Pfam" id="PF08840">
    <property type="entry name" value="BAAT_C"/>
    <property type="match status" value="1"/>
</dbReference>
<protein>
    <recommendedName>
        <fullName evidence="2">BAAT/Acyl-CoA thioester hydrolase C-terminal domain-containing protein</fullName>
    </recommendedName>
</protein>
<organism evidence="3 4">
    <name type="scientific">Pseudoalteromonas amylolytica</name>
    <dbReference type="NCBI Taxonomy" id="1859457"/>
    <lineage>
        <taxon>Bacteria</taxon>
        <taxon>Pseudomonadati</taxon>
        <taxon>Pseudomonadota</taxon>
        <taxon>Gammaproteobacteria</taxon>
        <taxon>Alteromonadales</taxon>
        <taxon>Pseudoalteromonadaceae</taxon>
        <taxon>Pseudoalteromonas</taxon>
    </lineage>
</organism>
<keyword evidence="1" id="KW-0732">Signal</keyword>
<dbReference type="InterPro" id="IPR014940">
    <property type="entry name" value="BAAT_C"/>
</dbReference>